<comment type="subunit">
    <text evidence="14">Homohexamer.</text>
</comment>
<feature type="transmembrane region" description="Helical" evidence="14">
    <location>
        <begin position="162"/>
        <end position="180"/>
    </location>
</feature>
<proteinExistence type="inferred from homology"/>
<feature type="transmembrane region" description="Helical" evidence="14">
    <location>
        <begin position="54"/>
        <end position="71"/>
    </location>
</feature>
<dbReference type="InterPro" id="IPR000642">
    <property type="entry name" value="Peptidase_M41"/>
</dbReference>
<dbReference type="PANTHER" id="PTHR23076:SF97">
    <property type="entry name" value="ATP-DEPENDENT ZINC METALLOPROTEASE YME1L1"/>
    <property type="match status" value="1"/>
</dbReference>
<evidence type="ECO:0000256" key="4">
    <source>
        <dbReference type="ARBA" id="ARBA00022670"/>
    </source>
</evidence>
<comment type="similarity">
    <text evidence="15">Belongs to the AAA ATPase family.</text>
</comment>
<comment type="similarity">
    <text evidence="14">In the central section; belongs to the AAA ATPase family.</text>
</comment>
<sequence length="661" mass="72950">MLLCTPLDAECAMPKSDPHKPSKTPGKPPSPLDWESPPSGAGPQPSQQPQSPQWLLFVWFAFAILLLVFYLDAAQREVQVELSYTEFLEAVDAGHVERVVLRGQSVEGHLTESGREALEVGEAETFETTRPDVESERLLERLEAQGIHIAARPVDPPWWQRILVGALPWILILALLFWFWNRMQQRAMSGGGMFSMGKSQARRVRSEESEVRLDDVAGSENAKREVVEVIEFLKAPDRFQALGARIPRGILMMGPPGTGKTLMARAVAGEAEVPFFSISGSEFIEMFVGVGASRVRDLFKQAKEQAPAVIFIDELDSIGRSRGAGMGGGHDEREQTLNQILSEMDGFEAEESVVVLAATNRPDVLDSALLRPGRFDRKITLERPHRDARHAILEVHTRRIPLAEDVDLERLAAITIGFSGADLANLANEAALLAGRREQESVDWACFADARDRLLLGEAKDVGLSDQERHIVAYHEAGHALLAYLLPKADPLEKVTVLPRGQALGVTAQVPDEERYNHGEAYLRDRITVMYGGRLAESIVFGEVSSGAENDLEQATQLARRMVARWGMSERVGPVMFAQSREQVFLGKEMAQAREHSEAMANLVDEEIRRLLTELEAHGRRLIEEHRAALDALASALETQETLEAKAIAEVLEGAGAATGR</sequence>
<keyword evidence="12 14" id="KW-0482">Metalloprotease</keyword>
<comment type="caution">
    <text evidence="18">The sequence shown here is derived from an EMBL/GenBank/DDBJ whole genome shotgun (WGS) entry which is preliminary data.</text>
</comment>
<name>A0ABS9P709_9GAMM</name>
<dbReference type="Pfam" id="PF17862">
    <property type="entry name" value="AAA_lid_3"/>
    <property type="match status" value="1"/>
</dbReference>
<dbReference type="PROSITE" id="PS00674">
    <property type="entry name" value="AAA"/>
    <property type="match status" value="1"/>
</dbReference>
<keyword evidence="7 14" id="KW-0547">Nucleotide-binding</keyword>
<comment type="cofactor">
    <cofactor evidence="14">
        <name>Zn(2+)</name>
        <dbReference type="ChEBI" id="CHEBI:29105"/>
    </cofactor>
    <text evidence="14">Binds 1 zinc ion per subunit.</text>
</comment>
<comment type="similarity">
    <text evidence="2 14">In the C-terminal section; belongs to the peptidase M41 family.</text>
</comment>
<dbReference type="Gene3D" id="1.20.58.760">
    <property type="entry name" value="Peptidase M41"/>
    <property type="match status" value="1"/>
</dbReference>
<evidence type="ECO:0000313" key="19">
    <source>
        <dbReference type="Proteomes" id="UP000814385"/>
    </source>
</evidence>
<dbReference type="SUPFAM" id="SSF52540">
    <property type="entry name" value="P-loop containing nucleoside triphosphate hydrolases"/>
    <property type="match status" value="1"/>
</dbReference>
<evidence type="ECO:0000256" key="11">
    <source>
        <dbReference type="ARBA" id="ARBA00022989"/>
    </source>
</evidence>
<evidence type="ECO:0000313" key="18">
    <source>
        <dbReference type="EMBL" id="MCG6657575.1"/>
    </source>
</evidence>
<dbReference type="InterPro" id="IPR037219">
    <property type="entry name" value="Peptidase_M41-like"/>
</dbReference>
<dbReference type="Pfam" id="PF06480">
    <property type="entry name" value="FtsH_ext"/>
    <property type="match status" value="1"/>
</dbReference>
<organism evidence="18 19">
    <name type="scientific">Billgrantia campisalis</name>
    <dbReference type="NCBI Taxonomy" id="74661"/>
    <lineage>
        <taxon>Bacteria</taxon>
        <taxon>Pseudomonadati</taxon>
        <taxon>Pseudomonadota</taxon>
        <taxon>Gammaproteobacteria</taxon>
        <taxon>Oceanospirillales</taxon>
        <taxon>Halomonadaceae</taxon>
        <taxon>Billgrantia</taxon>
    </lineage>
</organism>
<evidence type="ECO:0000256" key="5">
    <source>
        <dbReference type="ARBA" id="ARBA00022692"/>
    </source>
</evidence>
<keyword evidence="19" id="KW-1185">Reference proteome</keyword>
<accession>A0ABS9P709</accession>
<dbReference type="InterPro" id="IPR003960">
    <property type="entry name" value="ATPase_AAA_CS"/>
</dbReference>
<keyword evidence="11 14" id="KW-1133">Transmembrane helix</keyword>
<dbReference type="EMBL" id="JABFUC010000005">
    <property type="protein sequence ID" value="MCG6657575.1"/>
    <property type="molecule type" value="Genomic_DNA"/>
</dbReference>
<keyword evidence="8 14" id="KW-0378">Hydrolase</keyword>
<evidence type="ECO:0000256" key="15">
    <source>
        <dbReference type="RuleBase" id="RU003651"/>
    </source>
</evidence>
<feature type="active site" evidence="14">
    <location>
        <position position="476"/>
    </location>
</feature>
<dbReference type="SMART" id="SM00382">
    <property type="entry name" value="AAA"/>
    <property type="match status" value="1"/>
</dbReference>
<keyword evidence="5 14" id="KW-0812">Transmembrane</keyword>
<gene>
    <name evidence="18" type="primary">hflB</name>
    <name evidence="14" type="synonym">ftsH</name>
    <name evidence="18" type="ORF">HOP52_07340</name>
</gene>
<dbReference type="InterPro" id="IPR003593">
    <property type="entry name" value="AAA+_ATPase"/>
</dbReference>
<dbReference type="Gene3D" id="3.30.720.210">
    <property type="match status" value="1"/>
</dbReference>
<dbReference type="Pfam" id="PF01434">
    <property type="entry name" value="Peptidase_M41"/>
    <property type="match status" value="1"/>
</dbReference>
<dbReference type="InterPro" id="IPR005936">
    <property type="entry name" value="FtsH"/>
</dbReference>
<evidence type="ECO:0000256" key="13">
    <source>
        <dbReference type="ARBA" id="ARBA00023136"/>
    </source>
</evidence>
<dbReference type="Pfam" id="PF00004">
    <property type="entry name" value="AAA"/>
    <property type="match status" value="1"/>
</dbReference>
<dbReference type="Gene3D" id="3.40.50.300">
    <property type="entry name" value="P-loop containing nucleotide triphosphate hydrolases"/>
    <property type="match status" value="1"/>
</dbReference>
<evidence type="ECO:0000256" key="6">
    <source>
        <dbReference type="ARBA" id="ARBA00022723"/>
    </source>
</evidence>
<dbReference type="InterPro" id="IPR011546">
    <property type="entry name" value="Pept_M41_FtsH_extracell"/>
</dbReference>
<dbReference type="PANTHER" id="PTHR23076">
    <property type="entry name" value="METALLOPROTEASE M41 FTSH"/>
    <property type="match status" value="1"/>
</dbReference>
<keyword evidence="6 14" id="KW-0479">Metal-binding</keyword>
<feature type="domain" description="AAA+ ATPase" evidence="17">
    <location>
        <begin position="246"/>
        <end position="385"/>
    </location>
</feature>
<feature type="binding site" evidence="14">
    <location>
        <position position="551"/>
    </location>
    <ligand>
        <name>Zn(2+)</name>
        <dbReference type="ChEBI" id="CHEBI:29105"/>
        <note>catalytic</note>
    </ligand>
</feature>
<reference evidence="18 19" key="1">
    <citation type="submission" date="2020-05" db="EMBL/GenBank/DDBJ databases">
        <title>Comparative genomic analysis of denitrifying bacteria from Halomonas genus.</title>
        <authorList>
            <person name="Wang L."/>
            <person name="Shao Z."/>
        </authorList>
    </citation>
    <scope>NUCLEOTIDE SEQUENCE [LARGE SCALE GENOMIC DNA]</scope>
    <source>
        <strain evidence="18 19">A4</strain>
    </source>
</reference>
<dbReference type="Gene3D" id="1.10.8.60">
    <property type="match status" value="1"/>
</dbReference>
<evidence type="ECO:0000256" key="7">
    <source>
        <dbReference type="ARBA" id="ARBA00022741"/>
    </source>
</evidence>
<comment type="subcellular location">
    <subcellularLocation>
        <location evidence="14">Cell membrane</location>
        <topology evidence="14">Multi-pass membrane protein</topology>
        <orientation evidence="14">Cytoplasmic side</orientation>
    </subcellularLocation>
    <subcellularLocation>
        <location evidence="1">Membrane</location>
    </subcellularLocation>
</comment>
<dbReference type="HAMAP" id="MF_01458">
    <property type="entry name" value="FtsH"/>
    <property type="match status" value="1"/>
</dbReference>
<dbReference type="EC" id="3.4.24.-" evidence="14"/>
<feature type="compositionally biased region" description="Low complexity" evidence="16">
    <location>
        <begin position="36"/>
        <end position="48"/>
    </location>
</feature>
<keyword evidence="9 14" id="KW-0862">Zinc</keyword>
<dbReference type="NCBIfam" id="TIGR01241">
    <property type="entry name" value="FtsH_fam"/>
    <property type="match status" value="1"/>
</dbReference>
<evidence type="ECO:0000256" key="1">
    <source>
        <dbReference type="ARBA" id="ARBA00004370"/>
    </source>
</evidence>
<feature type="binding site" evidence="14">
    <location>
        <position position="479"/>
    </location>
    <ligand>
        <name>Zn(2+)</name>
        <dbReference type="ChEBI" id="CHEBI:29105"/>
        <note>catalytic</note>
    </ligand>
</feature>
<feature type="binding site" evidence="14">
    <location>
        <begin position="254"/>
        <end position="261"/>
    </location>
    <ligand>
        <name>ATP</name>
        <dbReference type="ChEBI" id="CHEBI:30616"/>
    </ligand>
</feature>
<dbReference type="InterPro" id="IPR003959">
    <property type="entry name" value="ATPase_AAA_core"/>
</dbReference>
<dbReference type="GO" id="GO:0008237">
    <property type="term" value="F:metallopeptidase activity"/>
    <property type="evidence" value="ECO:0007669"/>
    <property type="project" value="UniProtKB-KW"/>
</dbReference>
<evidence type="ECO:0000259" key="17">
    <source>
        <dbReference type="SMART" id="SM00382"/>
    </source>
</evidence>
<evidence type="ECO:0000256" key="9">
    <source>
        <dbReference type="ARBA" id="ARBA00022833"/>
    </source>
</evidence>
<dbReference type="InterPro" id="IPR027417">
    <property type="entry name" value="P-loop_NTPase"/>
</dbReference>
<dbReference type="Proteomes" id="UP000814385">
    <property type="component" value="Unassembled WGS sequence"/>
</dbReference>
<evidence type="ECO:0000256" key="10">
    <source>
        <dbReference type="ARBA" id="ARBA00022840"/>
    </source>
</evidence>
<dbReference type="InterPro" id="IPR041569">
    <property type="entry name" value="AAA_lid_3"/>
</dbReference>
<dbReference type="CDD" id="cd19501">
    <property type="entry name" value="RecA-like_FtsH"/>
    <property type="match status" value="1"/>
</dbReference>
<evidence type="ECO:0000256" key="3">
    <source>
        <dbReference type="ARBA" id="ARBA00022475"/>
    </source>
</evidence>
<dbReference type="SUPFAM" id="SSF140990">
    <property type="entry name" value="FtsH protease domain-like"/>
    <property type="match status" value="1"/>
</dbReference>
<feature type="region of interest" description="Disordered" evidence="16">
    <location>
        <begin position="1"/>
        <end position="48"/>
    </location>
</feature>
<comment type="function">
    <text evidence="14">Acts as a processive, ATP-dependent zinc metallopeptidase for both cytoplasmic and membrane proteins. Plays a role in the quality control of integral membrane proteins.</text>
</comment>
<keyword evidence="10 14" id="KW-0067">ATP-binding</keyword>
<evidence type="ECO:0000256" key="12">
    <source>
        <dbReference type="ARBA" id="ARBA00023049"/>
    </source>
</evidence>
<keyword evidence="13 14" id="KW-0472">Membrane</keyword>
<keyword evidence="4 14" id="KW-0645">Protease</keyword>
<feature type="binding site" evidence="14">
    <location>
        <position position="475"/>
    </location>
    <ligand>
        <name>Zn(2+)</name>
        <dbReference type="ChEBI" id="CHEBI:29105"/>
        <note>catalytic</note>
    </ligand>
</feature>
<keyword evidence="3 14" id="KW-1003">Cell membrane</keyword>
<evidence type="ECO:0000256" key="8">
    <source>
        <dbReference type="ARBA" id="ARBA00022801"/>
    </source>
</evidence>
<evidence type="ECO:0000256" key="14">
    <source>
        <dbReference type="HAMAP-Rule" id="MF_01458"/>
    </source>
</evidence>
<evidence type="ECO:0000256" key="16">
    <source>
        <dbReference type="SAM" id="MobiDB-lite"/>
    </source>
</evidence>
<protein>
    <recommendedName>
        <fullName evidence="14">ATP-dependent zinc metalloprotease FtsH</fullName>
        <ecNumber evidence="14">3.4.24.-</ecNumber>
    </recommendedName>
</protein>
<evidence type="ECO:0000256" key="2">
    <source>
        <dbReference type="ARBA" id="ARBA00010044"/>
    </source>
</evidence>